<reference evidence="3 4" key="1">
    <citation type="submission" date="2019-07" db="EMBL/GenBank/DDBJ databases">
        <title>Paenibacillus thiaminolyticus NRRL B-4156.</title>
        <authorList>
            <person name="Hehnly C."/>
            <person name="Zhang L."/>
        </authorList>
    </citation>
    <scope>NUCLEOTIDE SEQUENCE [LARGE SCALE GENOMIC DNA]</scope>
    <source>
        <strain evidence="3 4">NRRL B-4156</strain>
    </source>
</reference>
<evidence type="ECO:0000256" key="1">
    <source>
        <dbReference type="SAM" id="Coils"/>
    </source>
</evidence>
<sequence>MCQKTFHQVPLRILVQSMCQLMHHVQENTGHCKEALSEQDSRLNAALREAEHAAGQLCDQLEQLMRELESREGEGQSRQTMITYFD</sequence>
<dbReference type="AlphaFoldDB" id="A0AAP9IZU9"/>
<keyword evidence="1" id="KW-0175">Coiled coil</keyword>
<keyword evidence="5" id="KW-1185">Reference proteome</keyword>
<dbReference type="Proteomes" id="UP000315377">
    <property type="component" value="Chromosome"/>
</dbReference>
<organism evidence="3 4">
    <name type="scientific">Paenibacillus thiaminolyticus</name>
    <name type="common">Bacillus thiaminolyticus</name>
    <dbReference type="NCBI Taxonomy" id="49283"/>
    <lineage>
        <taxon>Bacteria</taxon>
        <taxon>Bacillati</taxon>
        <taxon>Bacillota</taxon>
        <taxon>Bacilli</taxon>
        <taxon>Bacillales</taxon>
        <taxon>Paenibacillaceae</taxon>
        <taxon>Paenibacillus</taxon>
    </lineage>
</organism>
<gene>
    <name evidence="3" type="ORF">FLT43_03395</name>
    <name evidence="2" type="ORF">M5W83_26210</name>
</gene>
<evidence type="ECO:0000313" key="2">
    <source>
        <dbReference type="EMBL" id="MCY9610648.1"/>
    </source>
</evidence>
<evidence type="ECO:0000313" key="4">
    <source>
        <dbReference type="Proteomes" id="UP000315377"/>
    </source>
</evidence>
<accession>A0AAP9IZU9</accession>
<dbReference type="Proteomes" id="UP001209276">
    <property type="component" value="Unassembled WGS sequence"/>
</dbReference>
<name>A0AAP9IZU9_PANTH</name>
<reference evidence="2 5" key="2">
    <citation type="submission" date="2022-05" db="EMBL/GenBank/DDBJ databases">
        <title>Genome Sequencing of Bee-Associated Microbes.</title>
        <authorList>
            <person name="Dunlap C."/>
        </authorList>
    </citation>
    <scope>NUCLEOTIDE SEQUENCE [LARGE SCALE GENOMIC DNA]</scope>
    <source>
        <strain evidence="2 5">NRRL B-14613</strain>
    </source>
</reference>
<dbReference type="GeneID" id="76995024"/>
<evidence type="ECO:0000313" key="5">
    <source>
        <dbReference type="Proteomes" id="UP001209276"/>
    </source>
</evidence>
<evidence type="ECO:0000313" key="3">
    <source>
        <dbReference type="EMBL" id="QDM42652.1"/>
    </source>
</evidence>
<proteinExistence type="predicted"/>
<dbReference type="EMBL" id="JAMDMM010000062">
    <property type="protein sequence ID" value="MCY9610648.1"/>
    <property type="molecule type" value="Genomic_DNA"/>
</dbReference>
<protein>
    <submittedName>
        <fullName evidence="3">Uncharacterized protein</fullName>
    </submittedName>
</protein>
<feature type="coiled-coil region" evidence="1">
    <location>
        <begin position="33"/>
        <end position="74"/>
    </location>
</feature>
<dbReference type="EMBL" id="CP041405">
    <property type="protein sequence ID" value="QDM42652.1"/>
    <property type="molecule type" value="Genomic_DNA"/>
</dbReference>
<dbReference type="RefSeq" id="WP_087440935.1">
    <property type="nucleotide sequence ID" value="NZ_CABMNB010000012.1"/>
</dbReference>